<sequence>MPVWCKNATIKLNGREWQKAEGGKIVEIKRLWCSGDVVELTLPMHTFFNKWAENSRSVERGPLVYVLKIGEQHKLVKNPGYPENYGGESFYEVRPTTPWNYGLIESDKQDLDKQFQFQAGSQTSLYPWNLENAPVSIKTKGRRIPSWQIYNDMAGPLPFSPTYRIEADAREEEITLIPYGCSTLRIAQFPVLQK</sequence>
<dbReference type="InterPro" id="IPR049046">
    <property type="entry name" value="Beta-AFase-like_GH127_middle"/>
</dbReference>
<organism evidence="2 3">
    <name type="scientific">Pararcticibacter amylolyticus</name>
    <dbReference type="NCBI Taxonomy" id="2173175"/>
    <lineage>
        <taxon>Bacteria</taxon>
        <taxon>Pseudomonadati</taxon>
        <taxon>Bacteroidota</taxon>
        <taxon>Sphingobacteriia</taxon>
        <taxon>Sphingobacteriales</taxon>
        <taxon>Sphingobacteriaceae</taxon>
        <taxon>Pararcticibacter</taxon>
    </lineage>
</organism>
<reference evidence="2 3" key="1">
    <citation type="submission" date="2018-04" db="EMBL/GenBank/DDBJ databases">
        <title>Pedobacter chongqingensis sp. nov., isolated from a rottenly hemp rope.</title>
        <authorList>
            <person name="Cai Y."/>
        </authorList>
    </citation>
    <scope>NUCLEOTIDE SEQUENCE [LARGE SCALE GENOMIC DNA]</scope>
    <source>
        <strain evidence="2 3">FJ4-8</strain>
    </source>
</reference>
<evidence type="ECO:0000313" key="2">
    <source>
        <dbReference type="EMBL" id="PWG79183.1"/>
    </source>
</evidence>
<accession>A0A2U2PCU2</accession>
<gene>
    <name evidence="2" type="ORF">DDR33_18005</name>
</gene>
<evidence type="ECO:0000259" key="1">
    <source>
        <dbReference type="Pfam" id="PF20736"/>
    </source>
</evidence>
<dbReference type="AlphaFoldDB" id="A0A2U2PCU2"/>
<feature type="domain" description="Non-reducing end beta-L-arabinofuranosidase-like GH127 middle" evidence="1">
    <location>
        <begin position="1"/>
        <end position="44"/>
    </location>
</feature>
<comment type="caution">
    <text evidence="2">The sequence shown here is derived from an EMBL/GenBank/DDBJ whole genome shotgun (WGS) entry which is preliminary data.</text>
</comment>
<proteinExistence type="predicted"/>
<dbReference type="Proteomes" id="UP000245647">
    <property type="component" value="Unassembled WGS sequence"/>
</dbReference>
<name>A0A2U2PCU2_9SPHI</name>
<protein>
    <recommendedName>
        <fullName evidence="1">Non-reducing end beta-L-arabinofuranosidase-like GH127 middle domain-containing protein</fullName>
    </recommendedName>
</protein>
<evidence type="ECO:0000313" key="3">
    <source>
        <dbReference type="Proteomes" id="UP000245647"/>
    </source>
</evidence>
<dbReference type="Pfam" id="PF20736">
    <property type="entry name" value="Glyco_hydro127M"/>
    <property type="match status" value="1"/>
</dbReference>
<dbReference type="EMBL" id="QEAS01000016">
    <property type="protein sequence ID" value="PWG79183.1"/>
    <property type="molecule type" value="Genomic_DNA"/>
</dbReference>
<keyword evidence="3" id="KW-1185">Reference proteome</keyword>